<evidence type="ECO:0000256" key="1">
    <source>
        <dbReference type="SAM" id="Phobius"/>
    </source>
</evidence>
<dbReference type="RefSeq" id="WP_267565810.1">
    <property type="nucleotide sequence ID" value="NZ_JAPNTZ010000009.1"/>
</dbReference>
<gene>
    <name evidence="2" type="ORF">OWR29_25810</name>
</gene>
<proteinExistence type="predicted"/>
<keyword evidence="1" id="KW-0812">Transmembrane</keyword>
<name>A0ABT4B4K1_9ACTN</name>
<evidence type="ECO:0000313" key="3">
    <source>
        <dbReference type="Proteomes" id="UP001151002"/>
    </source>
</evidence>
<evidence type="ECO:0000313" key="2">
    <source>
        <dbReference type="EMBL" id="MCY1141427.1"/>
    </source>
</evidence>
<keyword evidence="1" id="KW-1133">Transmembrane helix</keyword>
<reference evidence="2" key="1">
    <citation type="submission" date="2022-11" db="EMBL/GenBank/DDBJ databases">
        <authorList>
            <person name="Somphong A."/>
            <person name="Phongsopitanun W."/>
        </authorList>
    </citation>
    <scope>NUCLEOTIDE SEQUENCE</scope>
    <source>
        <strain evidence="2">Pm04-4</strain>
    </source>
</reference>
<dbReference type="Proteomes" id="UP001151002">
    <property type="component" value="Unassembled WGS sequence"/>
</dbReference>
<keyword evidence="3" id="KW-1185">Reference proteome</keyword>
<comment type="caution">
    <text evidence="2">The sequence shown here is derived from an EMBL/GenBank/DDBJ whole genome shotgun (WGS) entry which is preliminary data.</text>
</comment>
<dbReference type="EMBL" id="JAPNTZ010000009">
    <property type="protein sequence ID" value="MCY1141427.1"/>
    <property type="molecule type" value="Genomic_DNA"/>
</dbReference>
<feature type="transmembrane region" description="Helical" evidence="1">
    <location>
        <begin position="33"/>
        <end position="54"/>
    </location>
</feature>
<organism evidence="2 3">
    <name type="scientific">Paractinoplanes pyxinae</name>
    <dbReference type="NCBI Taxonomy" id="2997416"/>
    <lineage>
        <taxon>Bacteria</taxon>
        <taxon>Bacillati</taxon>
        <taxon>Actinomycetota</taxon>
        <taxon>Actinomycetes</taxon>
        <taxon>Micromonosporales</taxon>
        <taxon>Micromonosporaceae</taxon>
        <taxon>Paractinoplanes</taxon>
    </lineage>
</organism>
<accession>A0ABT4B4K1</accession>
<sequence>MPFLCRPWILVVFALVVAIQVWAMVGNVIDQDWFLAVCFGVTSLAFVSLIGLLLRLRRQSVGSRWS</sequence>
<keyword evidence="1" id="KW-0472">Membrane</keyword>
<protein>
    <submittedName>
        <fullName evidence="2">Uncharacterized protein</fullName>
    </submittedName>
</protein>